<dbReference type="Proteomes" id="UP000293671">
    <property type="component" value="Unassembled WGS sequence"/>
</dbReference>
<dbReference type="InterPro" id="IPR027405">
    <property type="entry name" value="YidB-like"/>
</dbReference>
<dbReference type="EMBL" id="SHKP01000005">
    <property type="protein sequence ID" value="RZU00683.1"/>
    <property type="molecule type" value="Genomic_DNA"/>
</dbReference>
<proteinExistence type="predicted"/>
<evidence type="ECO:0000313" key="1">
    <source>
        <dbReference type="EMBL" id="RZU00683.1"/>
    </source>
</evidence>
<protein>
    <submittedName>
        <fullName evidence="1">Uncharacterized protein YidB (DUF937 family)</fullName>
    </submittedName>
</protein>
<gene>
    <name evidence="1" type="ORF">EV670_1394</name>
</gene>
<dbReference type="Gene3D" id="1.10.10.690">
    <property type="entry name" value="YidB-like"/>
    <property type="match status" value="1"/>
</dbReference>
<dbReference type="OrthoDB" id="9795283at2"/>
<name>A0A4Q7VVR4_9BURK</name>
<dbReference type="SUPFAM" id="SSF140804">
    <property type="entry name" value="YidB-like"/>
    <property type="match status" value="1"/>
</dbReference>
<keyword evidence="2" id="KW-1185">Reference proteome</keyword>
<dbReference type="Pfam" id="PF20159">
    <property type="entry name" value="YidB"/>
    <property type="match status" value="1"/>
</dbReference>
<dbReference type="RefSeq" id="WP_130431124.1">
    <property type="nucleotide sequence ID" value="NZ_SHKP01000005.1"/>
</dbReference>
<dbReference type="AlphaFoldDB" id="A0A4Q7VVR4"/>
<accession>A0A4Q7VVR4</accession>
<comment type="caution">
    <text evidence="1">The sequence shown here is derived from an EMBL/GenBank/DDBJ whole genome shotgun (WGS) entry which is preliminary data.</text>
</comment>
<dbReference type="InterPro" id="IPR045372">
    <property type="entry name" value="YidB"/>
</dbReference>
<reference evidence="1 2" key="1">
    <citation type="submission" date="2019-02" db="EMBL/GenBank/DDBJ databases">
        <title>Genomic Encyclopedia of Type Strains, Phase IV (KMG-IV): sequencing the most valuable type-strain genomes for metagenomic binning, comparative biology and taxonomic classification.</title>
        <authorList>
            <person name="Goeker M."/>
        </authorList>
    </citation>
    <scope>NUCLEOTIDE SEQUENCE [LARGE SCALE GENOMIC DNA]</scope>
    <source>
        <strain evidence="1 2">DSM 19570</strain>
    </source>
</reference>
<sequence>MGLLESVIGALAGGNQGGSGAQGGDMLQAVLGMLLQGGAAGGGGQAGGMGGAAGMGAGLGGLGALVQQFQQGGLGDLMASWVGTGQNLPISAEQLQGVLGSEQVGAFAQQFGLSHEDAAHQLSQLMPQVVSQLTPDGELPSADSLGDIGSLLDRFGQR</sequence>
<organism evidence="1 2">
    <name type="scientific">Rivibacter subsaxonicus</name>
    <dbReference type="NCBI Taxonomy" id="457575"/>
    <lineage>
        <taxon>Bacteria</taxon>
        <taxon>Pseudomonadati</taxon>
        <taxon>Pseudomonadota</taxon>
        <taxon>Betaproteobacteria</taxon>
        <taxon>Burkholderiales</taxon>
        <taxon>Rivibacter</taxon>
    </lineage>
</organism>
<evidence type="ECO:0000313" key="2">
    <source>
        <dbReference type="Proteomes" id="UP000293671"/>
    </source>
</evidence>